<dbReference type="Proteomes" id="UP000292957">
    <property type="component" value="Unassembled WGS sequence"/>
</dbReference>
<evidence type="ECO:0000313" key="1">
    <source>
        <dbReference type="EMBL" id="TBU22579.1"/>
    </source>
</evidence>
<proteinExistence type="predicted"/>
<name>A0A4Q9M6Q1_9APHY</name>
<sequence>AILQPVKFTSYLTNPAPTTAQRFKADSLPDTSRSRPNIIHHAAPRWHMPADQLEAANIDGTLDSDDRLRAAFLPSPSDSHPTFH</sequence>
<protein>
    <submittedName>
        <fullName evidence="1">Uncharacterized protein</fullName>
    </submittedName>
</protein>
<feature type="non-terminal residue" evidence="1">
    <location>
        <position position="1"/>
    </location>
</feature>
<organism evidence="1">
    <name type="scientific">Dichomitus squalens</name>
    <dbReference type="NCBI Taxonomy" id="114155"/>
    <lineage>
        <taxon>Eukaryota</taxon>
        <taxon>Fungi</taxon>
        <taxon>Dikarya</taxon>
        <taxon>Basidiomycota</taxon>
        <taxon>Agaricomycotina</taxon>
        <taxon>Agaricomycetes</taxon>
        <taxon>Polyporales</taxon>
        <taxon>Polyporaceae</taxon>
        <taxon>Dichomitus</taxon>
    </lineage>
</organism>
<accession>A0A4Q9M6Q1</accession>
<dbReference type="AlphaFoldDB" id="A0A4Q9M6Q1"/>
<reference evidence="1" key="1">
    <citation type="submission" date="2019-01" db="EMBL/GenBank/DDBJ databases">
        <title>Draft genome sequences of three monokaryotic isolates of the white-rot basidiomycete fungus Dichomitus squalens.</title>
        <authorList>
            <consortium name="DOE Joint Genome Institute"/>
            <person name="Lopez S.C."/>
            <person name="Andreopoulos B."/>
            <person name="Pangilinan J."/>
            <person name="Lipzen A."/>
            <person name="Riley R."/>
            <person name="Ahrendt S."/>
            <person name="Ng V."/>
            <person name="Barry K."/>
            <person name="Daum C."/>
            <person name="Grigoriev I.V."/>
            <person name="Hilden K.S."/>
            <person name="Makela M.R."/>
            <person name="de Vries R.P."/>
        </authorList>
    </citation>
    <scope>NUCLEOTIDE SEQUENCE [LARGE SCALE GENOMIC DNA]</scope>
    <source>
        <strain evidence="1">OM18370.1</strain>
    </source>
</reference>
<gene>
    <name evidence="1" type="ORF">BD311DRAFT_600964</name>
</gene>
<dbReference type="EMBL" id="ML143536">
    <property type="protein sequence ID" value="TBU22579.1"/>
    <property type="molecule type" value="Genomic_DNA"/>
</dbReference>
<feature type="non-terminal residue" evidence="1">
    <location>
        <position position="84"/>
    </location>
</feature>